<dbReference type="Proteomes" id="UP000323597">
    <property type="component" value="Chromosome A08"/>
</dbReference>
<dbReference type="AlphaFoldDB" id="A0A5D2Y911"/>
<proteinExistence type="predicted"/>
<name>A0A5D2Y911_GOSMU</name>
<evidence type="ECO:0000313" key="2">
    <source>
        <dbReference type="Proteomes" id="UP000323597"/>
    </source>
</evidence>
<gene>
    <name evidence="1" type="ORF">E1A91_A08G124900v1</name>
</gene>
<dbReference type="EMBL" id="CM017643">
    <property type="protein sequence ID" value="TYJ22419.1"/>
    <property type="molecule type" value="Genomic_DNA"/>
</dbReference>
<sequence>MASCPTPSYLSTNDQQGEYSALSLQCPHPSTVTHTSIHTRFQQTPWYIDTFPGTFLNFDAGFGTPEVSKLRILNNWSKYCFENCGMNFRIKYM</sequence>
<organism evidence="1 2">
    <name type="scientific">Gossypium mustelinum</name>
    <name type="common">Cotton</name>
    <name type="synonym">Gossypium caicoense</name>
    <dbReference type="NCBI Taxonomy" id="34275"/>
    <lineage>
        <taxon>Eukaryota</taxon>
        <taxon>Viridiplantae</taxon>
        <taxon>Streptophyta</taxon>
        <taxon>Embryophyta</taxon>
        <taxon>Tracheophyta</taxon>
        <taxon>Spermatophyta</taxon>
        <taxon>Magnoliopsida</taxon>
        <taxon>eudicotyledons</taxon>
        <taxon>Gunneridae</taxon>
        <taxon>Pentapetalae</taxon>
        <taxon>rosids</taxon>
        <taxon>malvids</taxon>
        <taxon>Malvales</taxon>
        <taxon>Malvaceae</taxon>
        <taxon>Malvoideae</taxon>
        <taxon>Gossypium</taxon>
    </lineage>
</organism>
<protein>
    <submittedName>
        <fullName evidence="1">Uncharacterized protein</fullName>
    </submittedName>
</protein>
<reference evidence="1 2" key="1">
    <citation type="submission" date="2019-07" db="EMBL/GenBank/DDBJ databases">
        <title>WGS assembly of Gossypium mustelinum.</title>
        <authorList>
            <person name="Chen Z.J."/>
            <person name="Sreedasyam A."/>
            <person name="Ando A."/>
            <person name="Song Q."/>
            <person name="De L."/>
            <person name="Hulse-Kemp A."/>
            <person name="Ding M."/>
            <person name="Ye W."/>
            <person name="Kirkbride R."/>
            <person name="Jenkins J."/>
            <person name="Plott C."/>
            <person name="Lovell J."/>
            <person name="Lin Y.-M."/>
            <person name="Vaughn R."/>
            <person name="Liu B."/>
            <person name="Li W."/>
            <person name="Simpson S."/>
            <person name="Scheffler B."/>
            <person name="Saski C."/>
            <person name="Grover C."/>
            <person name="Hu G."/>
            <person name="Conover J."/>
            <person name="Carlson J."/>
            <person name="Shu S."/>
            <person name="Boston L."/>
            <person name="Williams M."/>
            <person name="Peterson D."/>
            <person name="Mcgee K."/>
            <person name="Jones D."/>
            <person name="Wendel J."/>
            <person name="Stelly D."/>
            <person name="Grimwood J."/>
            <person name="Schmutz J."/>
        </authorList>
    </citation>
    <scope>NUCLEOTIDE SEQUENCE [LARGE SCALE GENOMIC DNA]</scope>
    <source>
        <strain evidence="1">1408120.09</strain>
    </source>
</reference>
<keyword evidence="2" id="KW-1185">Reference proteome</keyword>
<evidence type="ECO:0000313" key="1">
    <source>
        <dbReference type="EMBL" id="TYJ22419.1"/>
    </source>
</evidence>
<accession>A0A5D2Y911</accession>